<keyword evidence="2" id="KW-0539">Nucleus</keyword>
<comment type="subcellular location">
    <subcellularLocation>
        <location evidence="1">Nucleus</location>
    </subcellularLocation>
</comment>
<evidence type="ECO:0000256" key="1">
    <source>
        <dbReference type="ARBA" id="ARBA00004123"/>
    </source>
</evidence>
<evidence type="ECO:0000256" key="3">
    <source>
        <dbReference type="SAM" id="MobiDB-lite"/>
    </source>
</evidence>
<dbReference type="GO" id="GO:0046982">
    <property type="term" value="F:protein heterodimerization activity"/>
    <property type="evidence" value="ECO:0007669"/>
    <property type="project" value="InterPro"/>
</dbReference>
<dbReference type="GO" id="GO:0000976">
    <property type="term" value="F:transcription cis-regulatory region binding"/>
    <property type="evidence" value="ECO:0007669"/>
    <property type="project" value="TreeGrafter"/>
</dbReference>
<evidence type="ECO:0000313" key="5">
    <source>
        <dbReference type="EMBL" id="KAJ7980978.1"/>
    </source>
</evidence>
<comment type="caution">
    <text evidence="5">The sequence shown here is derived from an EMBL/GenBank/DDBJ whole genome shotgun (WGS) entry which is preliminary data.</text>
</comment>
<sequence>MASSKNSKAEKKRKDAESTKKWSKTSGGGKEEEKKKIKKKVNKNKTSNGHVSDNRVLTVPSSSADSQEQLEEEDHEEVKSRSKSKQISNAKPKKGKRKQEEEEHENEEDVKMQRFPMNRIKTIIRAEHYDSRISHEAIFSINIATEKFLEQFTQDAYACCAQDRKKSLAYKHLSSVVSKRRRYDFLSDFVPEKLKAEDALKERSSAGTGEG</sequence>
<dbReference type="InterPro" id="IPR009072">
    <property type="entry name" value="Histone-fold"/>
</dbReference>
<dbReference type="AlphaFoldDB" id="A0AAD7VMH4"/>
<dbReference type="SUPFAM" id="SSF47113">
    <property type="entry name" value="Histone-fold"/>
    <property type="match status" value="1"/>
</dbReference>
<proteinExistence type="predicted"/>
<gene>
    <name evidence="5" type="ORF">O6P43_000310</name>
</gene>
<dbReference type="Pfam" id="PF00808">
    <property type="entry name" value="CBFD_NFYB_HMF"/>
    <property type="match status" value="1"/>
</dbReference>
<dbReference type="PANTHER" id="PTHR10252">
    <property type="entry name" value="HISTONE-LIKE TRANSCRIPTION FACTOR CCAAT-RELATED"/>
    <property type="match status" value="1"/>
</dbReference>
<dbReference type="GO" id="GO:0006355">
    <property type="term" value="P:regulation of DNA-templated transcription"/>
    <property type="evidence" value="ECO:0007669"/>
    <property type="project" value="TreeGrafter"/>
</dbReference>
<reference evidence="5 6" key="1">
    <citation type="journal article" date="2023" name="Science">
        <title>Elucidation of the pathway for biosynthesis of saponin adjuvants from the soapbark tree.</title>
        <authorList>
            <person name="Reed J."/>
            <person name="Orme A."/>
            <person name="El-Demerdash A."/>
            <person name="Owen C."/>
            <person name="Martin L.B.B."/>
            <person name="Misra R.C."/>
            <person name="Kikuchi S."/>
            <person name="Rejzek M."/>
            <person name="Martin A.C."/>
            <person name="Harkess A."/>
            <person name="Leebens-Mack J."/>
            <person name="Louveau T."/>
            <person name="Stephenson M.J."/>
            <person name="Osbourn A."/>
        </authorList>
    </citation>
    <scope>NUCLEOTIDE SEQUENCE [LARGE SCALE GENOMIC DNA]</scope>
    <source>
        <strain evidence="5">S10</strain>
    </source>
</reference>
<evidence type="ECO:0000259" key="4">
    <source>
        <dbReference type="Pfam" id="PF00808"/>
    </source>
</evidence>
<dbReference type="GO" id="GO:0005634">
    <property type="term" value="C:nucleus"/>
    <property type="evidence" value="ECO:0007669"/>
    <property type="project" value="UniProtKB-SubCell"/>
</dbReference>
<feature type="domain" description="Transcription factor CBF/NF-Y/archaeal histone" evidence="4">
    <location>
        <begin position="114"/>
        <end position="177"/>
    </location>
</feature>
<name>A0AAD7VMH4_QUISA</name>
<dbReference type="EMBL" id="JARAOO010000001">
    <property type="protein sequence ID" value="KAJ7980978.1"/>
    <property type="molecule type" value="Genomic_DNA"/>
</dbReference>
<dbReference type="Gene3D" id="1.10.20.10">
    <property type="entry name" value="Histone, subunit A"/>
    <property type="match status" value="1"/>
</dbReference>
<dbReference type="InterPro" id="IPR003958">
    <property type="entry name" value="CBFA_NFYB_domain"/>
</dbReference>
<protein>
    <submittedName>
        <fullName evidence="5">Nuclear transcription factor Y subunit C-2</fullName>
    </submittedName>
</protein>
<keyword evidence="6" id="KW-1185">Reference proteome</keyword>
<feature type="compositionally biased region" description="Basic and acidic residues" evidence="3">
    <location>
        <begin position="7"/>
        <end position="20"/>
    </location>
</feature>
<accession>A0AAD7VMH4</accession>
<evidence type="ECO:0000313" key="6">
    <source>
        <dbReference type="Proteomes" id="UP001163823"/>
    </source>
</evidence>
<organism evidence="5 6">
    <name type="scientific">Quillaja saponaria</name>
    <name type="common">Soap bark tree</name>
    <dbReference type="NCBI Taxonomy" id="32244"/>
    <lineage>
        <taxon>Eukaryota</taxon>
        <taxon>Viridiplantae</taxon>
        <taxon>Streptophyta</taxon>
        <taxon>Embryophyta</taxon>
        <taxon>Tracheophyta</taxon>
        <taxon>Spermatophyta</taxon>
        <taxon>Magnoliopsida</taxon>
        <taxon>eudicotyledons</taxon>
        <taxon>Gunneridae</taxon>
        <taxon>Pentapetalae</taxon>
        <taxon>rosids</taxon>
        <taxon>fabids</taxon>
        <taxon>Fabales</taxon>
        <taxon>Quillajaceae</taxon>
        <taxon>Quillaja</taxon>
    </lineage>
</organism>
<evidence type="ECO:0000256" key="2">
    <source>
        <dbReference type="ARBA" id="ARBA00023242"/>
    </source>
</evidence>
<dbReference type="InterPro" id="IPR050568">
    <property type="entry name" value="Transcr_DNA_Rep_Reg"/>
</dbReference>
<dbReference type="PANTHER" id="PTHR10252:SF93">
    <property type="entry name" value="DNA POLYMERASE II SUBUNIT B3-1"/>
    <property type="match status" value="1"/>
</dbReference>
<dbReference type="Proteomes" id="UP001163823">
    <property type="component" value="Chromosome 1"/>
</dbReference>
<feature type="region of interest" description="Disordered" evidence="3">
    <location>
        <begin position="1"/>
        <end position="114"/>
    </location>
</feature>